<comment type="caution">
    <text evidence="3">The sequence shown here is derived from an EMBL/GenBank/DDBJ whole genome shotgun (WGS) entry which is preliminary data.</text>
</comment>
<organism evidence="3 4">
    <name type="scientific">Rhizobium loti</name>
    <name type="common">Mesorhizobium loti</name>
    <dbReference type="NCBI Taxonomy" id="381"/>
    <lineage>
        <taxon>Bacteria</taxon>
        <taxon>Pseudomonadati</taxon>
        <taxon>Pseudomonadota</taxon>
        <taxon>Alphaproteobacteria</taxon>
        <taxon>Hyphomicrobiales</taxon>
        <taxon>Phyllobacteriaceae</taxon>
        <taxon>Mesorhizobium</taxon>
    </lineage>
</organism>
<evidence type="ECO:0000256" key="2">
    <source>
        <dbReference type="SAM" id="Phobius"/>
    </source>
</evidence>
<accession>A0A6M7TSD0</accession>
<protein>
    <submittedName>
        <fullName evidence="3">Uncharacterized protein</fullName>
    </submittedName>
</protein>
<dbReference type="AlphaFoldDB" id="A0A6M7TSD0"/>
<gene>
    <name evidence="3" type="ORF">A8145_10230</name>
</gene>
<name>A0A6M7TSD0_RHILI</name>
<feature type="transmembrane region" description="Helical" evidence="2">
    <location>
        <begin position="131"/>
        <end position="156"/>
    </location>
</feature>
<evidence type="ECO:0000313" key="3">
    <source>
        <dbReference type="EMBL" id="OBQ64659.1"/>
    </source>
</evidence>
<dbReference type="EMBL" id="LYTK01000012">
    <property type="protein sequence ID" value="OBQ64659.1"/>
    <property type="molecule type" value="Genomic_DNA"/>
</dbReference>
<sequence>MRSWTPDIHRALRAPGGDRSASFPTRVGTRHQGARGKHMAEDIEDGPAMDAKRFAALAEAYGGDLRRWPKAEHEAATIFASTEAGQAISRHAGTLDARLDSYNVPHPGKTLHDTILRTAGRHIVRRRRQRFWWLGLGLAGIGVAGAIAGLALVTVVTPEVQPDHYVLDANATAFGDAGPDTIEEDL</sequence>
<evidence type="ECO:0000313" key="4">
    <source>
        <dbReference type="Proteomes" id="UP000093737"/>
    </source>
</evidence>
<feature type="region of interest" description="Disordered" evidence="1">
    <location>
        <begin position="1"/>
        <end position="41"/>
    </location>
</feature>
<keyword evidence="2" id="KW-1133">Transmembrane helix</keyword>
<keyword evidence="2" id="KW-0812">Transmembrane</keyword>
<reference evidence="3 4" key="1">
    <citation type="submission" date="2016-05" db="EMBL/GenBank/DDBJ databases">
        <authorList>
            <person name="Ramsay J.P."/>
        </authorList>
    </citation>
    <scope>NUCLEOTIDE SEQUENCE [LARGE SCALE GENOMIC DNA]</scope>
    <source>
        <strain evidence="3 4">NZP2042</strain>
    </source>
</reference>
<keyword evidence="2" id="KW-0472">Membrane</keyword>
<evidence type="ECO:0000256" key="1">
    <source>
        <dbReference type="SAM" id="MobiDB-lite"/>
    </source>
</evidence>
<proteinExistence type="predicted"/>
<dbReference type="Proteomes" id="UP000093737">
    <property type="component" value="Unassembled WGS sequence"/>
</dbReference>
<feature type="compositionally biased region" description="Basic residues" evidence="1">
    <location>
        <begin position="28"/>
        <end position="37"/>
    </location>
</feature>